<organism evidence="10 11">
    <name type="scientific">Lates japonicus</name>
    <name type="common">Japanese lates</name>
    <dbReference type="NCBI Taxonomy" id="270547"/>
    <lineage>
        <taxon>Eukaryota</taxon>
        <taxon>Metazoa</taxon>
        <taxon>Chordata</taxon>
        <taxon>Craniata</taxon>
        <taxon>Vertebrata</taxon>
        <taxon>Euteleostomi</taxon>
        <taxon>Actinopterygii</taxon>
        <taxon>Neopterygii</taxon>
        <taxon>Teleostei</taxon>
        <taxon>Neoteleostei</taxon>
        <taxon>Acanthomorphata</taxon>
        <taxon>Carangaria</taxon>
        <taxon>Carangaria incertae sedis</taxon>
        <taxon>Centropomidae</taxon>
        <taxon>Lates</taxon>
    </lineage>
</organism>
<evidence type="ECO:0000256" key="7">
    <source>
        <dbReference type="ARBA" id="ARBA00023136"/>
    </source>
</evidence>
<evidence type="ECO:0000313" key="11">
    <source>
        <dbReference type="Proteomes" id="UP001279410"/>
    </source>
</evidence>
<dbReference type="GO" id="GO:0033179">
    <property type="term" value="C:proton-transporting V-type ATPase, V0 domain"/>
    <property type="evidence" value="ECO:0007669"/>
    <property type="project" value="InterPro"/>
</dbReference>
<dbReference type="GO" id="GO:0051117">
    <property type="term" value="F:ATPase binding"/>
    <property type="evidence" value="ECO:0007669"/>
    <property type="project" value="TreeGrafter"/>
</dbReference>
<reference evidence="10" key="1">
    <citation type="submission" date="2022-08" db="EMBL/GenBank/DDBJ databases">
        <title>Genome sequencing of akame (Lates japonicus).</title>
        <authorList>
            <person name="Hashiguchi Y."/>
            <person name="Takahashi H."/>
        </authorList>
    </citation>
    <scope>NUCLEOTIDE SEQUENCE</scope>
    <source>
        <strain evidence="10">Kochi</strain>
    </source>
</reference>
<keyword evidence="5 8" id="KW-1133">Transmembrane helix</keyword>
<feature type="non-terminal residue" evidence="10">
    <location>
        <position position="1"/>
    </location>
</feature>
<dbReference type="GO" id="GO:0046961">
    <property type="term" value="F:proton-transporting ATPase activity, rotational mechanism"/>
    <property type="evidence" value="ECO:0007669"/>
    <property type="project" value="InterPro"/>
</dbReference>
<keyword evidence="7 8" id="KW-0472">Membrane</keyword>
<evidence type="ECO:0000256" key="4">
    <source>
        <dbReference type="ARBA" id="ARBA00022692"/>
    </source>
</evidence>
<name>A0AAD3MER9_LATJO</name>
<evidence type="ECO:0000256" key="6">
    <source>
        <dbReference type="ARBA" id="ARBA00023065"/>
    </source>
</evidence>
<sequence length="695" mass="76484">DEMVKWTVFLISYWGDNIGQKVKKICDCDETLRGSQCLSLDPNIAGVFQGPYPFGIDPIWHLASNHLSFLNSYKMKMSIIIGVVHMTFGVCLSYFNYRHRGQWVSVFLVLIPELVFMMGLFGYLVFLIIYKWLVYGPGQSDRAPSILLHFINMLLFTDSKDSLPLYPGQWIVQRVVIVMVLASVPVLLVGKPLYLCYSHRGQSTAWDFLDISDSILKAAPPAAPPPSSARSGRFIRTQQCLRQTNLRVCSEVSTDGPFAHKMMWSVVILLAAAFSVESYTVHDHERLAHGRQLKIFLSKNAEKLEFTPADDPSKTFLYWEKGRLRMSKGRVSGTGSDRRWYIDKVTYEDQGTYIQRDFWNKEISTFKVAVTPRHNYVKCVAGESLYISLEGIDLADASLSFSGEAANVTLVRDGARMSQDLVDYWDRVQTHSMNIEIRNVNFSDQGHYTLRDRRDRVVSVTRMDLTDHHEHTGGNPLMALLLLLGIPAGICCCCRKKIFKKKANTAATLQTVPSSGPFGPSPPYSGPGQPGAVYYPGPNPNMGPTVHPPPPTAGPGQWTGPPPSPGIIPAYPPYNPAYPPAGPAMIPPGQPPQWNSPPPGQYPPGPVAPMGYAPAPVMYSSPPPEAASEPVKEQVKMENMASSPADPLLSAAPQADAAASSPVAPVPPSSTNTLSSSDAAYQFKVDGKDSSTNFL</sequence>
<evidence type="ECO:0000256" key="3">
    <source>
        <dbReference type="ARBA" id="ARBA00022448"/>
    </source>
</evidence>
<dbReference type="AlphaFoldDB" id="A0AAD3MER9"/>
<dbReference type="PANTHER" id="PTHR11629">
    <property type="entry name" value="VACUOLAR PROTON ATPASES"/>
    <property type="match status" value="1"/>
</dbReference>
<feature type="compositionally biased region" description="Pro residues" evidence="9">
    <location>
        <begin position="537"/>
        <end position="553"/>
    </location>
</feature>
<evidence type="ECO:0000256" key="5">
    <source>
        <dbReference type="ARBA" id="ARBA00022989"/>
    </source>
</evidence>
<comment type="subcellular location">
    <subcellularLocation>
        <location evidence="1">Membrane</location>
        <topology evidence="1">Multi-pass membrane protein</topology>
    </subcellularLocation>
</comment>
<comment type="function">
    <text evidence="8">Essential component of the vacuolar proton pump (V-ATPase), a multimeric enzyme that catalyzes the translocation of protons across the membranes. Required for assembly and activity of the V-ATPase.</text>
</comment>
<comment type="caution">
    <text evidence="10">The sequence shown here is derived from an EMBL/GenBank/DDBJ whole genome shotgun (WGS) entry which is preliminary data.</text>
</comment>
<dbReference type="PANTHER" id="PTHR11629:SF21">
    <property type="entry name" value="V-TYPE PROTON ATPASE 116 KDA SUBUNIT A 3"/>
    <property type="match status" value="1"/>
</dbReference>
<evidence type="ECO:0000256" key="2">
    <source>
        <dbReference type="ARBA" id="ARBA00009904"/>
    </source>
</evidence>
<feature type="region of interest" description="Disordered" evidence="9">
    <location>
        <begin position="510"/>
        <end position="566"/>
    </location>
</feature>
<comment type="caution">
    <text evidence="8">Lacks conserved residue(s) required for the propagation of feature annotation.</text>
</comment>
<keyword evidence="3 8" id="KW-0813">Transport</keyword>
<keyword evidence="4 8" id="KW-0812">Transmembrane</keyword>
<dbReference type="GO" id="GO:0007035">
    <property type="term" value="P:vacuolar acidification"/>
    <property type="evidence" value="ECO:0007669"/>
    <property type="project" value="TreeGrafter"/>
</dbReference>
<accession>A0AAD3MER9</accession>
<evidence type="ECO:0000313" key="10">
    <source>
        <dbReference type="EMBL" id="GLD52281.1"/>
    </source>
</evidence>
<gene>
    <name evidence="10" type="ORF">AKAME5_000520900</name>
</gene>
<dbReference type="Proteomes" id="UP001279410">
    <property type="component" value="Unassembled WGS sequence"/>
</dbReference>
<dbReference type="GO" id="GO:0005886">
    <property type="term" value="C:plasma membrane"/>
    <property type="evidence" value="ECO:0007669"/>
    <property type="project" value="TreeGrafter"/>
</dbReference>
<dbReference type="EMBL" id="BRZM01000013">
    <property type="protein sequence ID" value="GLD52281.1"/>
    <property type="molecule type" value="Genomic_DNA"/>
</dbReference>
<comment type="similarity">
    <text evidence="2 8">Belongs to the V-ATPase 116 kDa subunit family.</text>
</comment>
<feature type="transmembrane region" description="Helical" evidence="8">
    <location>
        <begin position="107"/>
        <end position="130"/>
    </location>
</feature>
<keyword evidence="8" id="KW-0375">Hydrogen ion transport</keyword>
<keyword evidence="11" id="KW-1185">Reference proteome</keyword>
<dbReference type="InterPro" id="IPR002490">
    <property type="entry name" value="V-ATPase_116kDa_su"/>
</dbReference>
<dbReference type="GO" id="GO:0016471">
    <property type="term" value="C:vacuolar proton-transporting V-type ATPase complex"/>
    <property type="evidence" value="ECO:0007669"/>
    <property type="project" value="TreeGrafter"/>
</dbReference>
<dbReference type="Pfam" id="PF01496">
    <property type="entry name" value="V_ATPase_I"/>
    <property type="match status" value="1"/>
</dbReference>
<feature type="compositionally biased region" description="Low complexity" evidence="9">
    <location>
        <begin position="641"/>
        <end position="663"/>
    </location>
</feature>
<evidence type="ECO:0000256" key="8">
    <source>
        <dbReference type="RuleBase" id="RU361189"/>
    </source>
</evidence>
<feature type="region of interest" description="Disordered" evidence="9">
    <location>
        <begin position="582"/>
        <end position="695"/>
    </location>
</feature>
<proteinExistence type="inferred from homology"/>
<feature type="compositionally biased region" description="Pro residues" evidence="9">
    <location>
        <begin position="582"/>
        <end position="607"/>
    </location>
</feature>
<protein>
    <recommendedName>
        <fullName evidence="8">V-type proton ATPase subunit a</fullName>
    </recommendedName>
</protein>
<evidence type="ECO:0000256" key="9">
    <source>
        <dbReference type="SAM" id="MobiDB-lite"/>
    </source>
</evidence>
<keyword evidence="6 8" id="KW-0406">Ion transport</keyword>
<evidence type="ECO:0000256" key="1">
    <source>
        <dbReference type="ARBA" id="ARBA00004141"/>
    </source>
</evidence>
<feature type="transmembrane region" description="Helical" evidence="8">
    <location>
        <begin position="77"/>
        <end position="95"/>
    </location>
</feature>